<dbReference type="SUPFAM" id="SSF88946">
    <property type="entry name" value="Sigma2 domain of RNA polymerase sigma factors"/>
    <property type="match status" value="1"/>
</dbReference>
<dbReference type="InterPro" id="IPR036388">
    <property type="entry name" value="WH-like_DNA-bd_sf"/>
</dbReference>
<keyword evidence="5" id="KW-0804">Transcription</keyword>
<sequence>MIPRPLAPPGGRVDDAALIRASRDEPERFAELYDRHAAAIRSYTVRRLGPDAADDLTAETFLQAFRDRGRYDAAFADARPWLYGIATNLIRRHRRSEVRFFKAIARTGVDPARETTLEAVTDRLAAQAMRKRLAAALARLNLGERDAMVLLASGLSYKEIARALDVSVGTVSSRVNRARTKMRATLEDTRHG</sequence>
<dbReference type="InterPro" id="IPR014284">
    <property type="entry name" value="RNA_pol_sigma-70_dom"/>
</dbReference>
<dbReference type="InterPro" id="IPR007627">
    <property type="entry name" value="RNA_pol_sigma70_r2"/>
</dbReference>
<dbReference type="PANTHER" id="PTHR43133">
    <property type="entry name" value="RNA POLYMERASE ECF-TYPE SIGMA FACTO"/>
    <property type="match status" value="1"/>
</dbReference>
<accession>A0ABW2CFQ3</accession>
<gene>
    <name evidence="7" type="ORF">ACFQKB_07105</name>
</gene>
<dbReference type="Pfam" id="PF04542">
    <property type="entry name" value="Sigma70_r2"/>
    <property type="match status" value="1"/>
</dbReference>
<dbReference type="InterPro" id="IPR039425">
    <property type="entry name" value="RNA_pol_sigma-70-like"/>
</dbReference>
<dbReference type="InterPro" id="IPR013324">
    <property type="entry name" value="RNA_pol_sigma_r3/r4-like"/>
</dbReference>
<dbReference type="Pfam" id="PF08281">
    <property type="entry name" value="Sigma70_r4_2"/>
    <property type="match status" value="1"/>
</dbReference>
<dbReference type="EMBL" id="JBHSXS010000003">
    <property type="protein sequence ID" value="MFC6879533.1"/>
    <property type="molecule type" value="Genomic_DNA"/>
</dbReference>
<evidence type="ECO:0000256" key="1">
    <source>
        <dbReference type="ARBA" id="ARBA00010641"/>
    </source>
</evidence>
<dbReference type="Proteomes" id="UP001596380">
    <property type="component" value="Unassembled WGS sequence"/>
</dbReference>
<dbReference type="InterPro" id="IPR000792">
    <property type="entry name" value="Tscrpt_reg_LuxR_C"/>
</dbReference>
<protein>
    <submittedName>
        <fullName evidence="7">RNA polymerase sigma factor</fullName>
    </submittedName>
</protein>
<dbReference type="PANTHER" id="PTHR43133:SF8">
    <property type="entry name" value="RNA POLYMERASE SIGMA FACTOR HI_1459-RELATED"/>
    <property type="match status" value="1"/>
</dbReference>
<proteinExistence type="inferred from homology"/>
<comment type="caution">
    <text evidence="7">The sequence shown here is derived from an EMBL/GenBank/DDBJ whole genome shotgun (WGS) entry which is preliminary data.</text>
</comment>
<evidence type="ECO:0000256" key="2">
    <source>
        <dbReference type="ARBA" id="ARBA00023015"/>
    </source>
</evidence>
<organism evidence="7 8">
    <name type="scientific">Actinomadura yumaensis</name>
    <dbReference type="NCBI Taxonomy" id="111807"/>
    <lineage>
        <taxon>Bacteria</taxon>
        <taxon>Bacillati</taxon>
        <taxon>Actinomycetota</taxon>
        <taxon>Actinomycetes</taxon>
        <taxon>Streptosporangiales</taxon>
        <taxon>Thermomonosporaceae</taxon>
        <taxon>Actinomadura</taxon>
    </lineage>
</organism>
<dbReference type="PRINTS" id="PR00038">
    <property type="entry name" value="HTHLUXR"/>
</dbReference>
<dbReference type="SUPFAM" id="SSF88659">
    <property type="entry name" value="Sigma3 and sigma4 domains of RNA polymerase sigma factors"/>
    <property type="match status" value="1"/>
</dbReference>
<evidence type="ECO:0000259" key="6">
    <source>
        <dbReference type="PROSITE" id="PS00622"/>
    </source>
</evidence>
<comment type="similarity">
    <text evidence="1">Belongs to the sigma-70 factor family. ECF subfamily.</text>
</comment>
<name>A0ABW2CFQ3_9ACTN</name>
<feature type="domain" description="HTH luxR-type" evidence="6">
    <location>
        <begin position="154"/>
        <end position="181"/>
    </location>
</feature>
<dbReference type="InterPro" id="IPR013325">
    <property type="entry name" value="RNA_pol_sigma_r2"/>
</dbReference>
<evidence type="ECO:0000256" key="4">
    <source>
        <dbReference type="ARBA" id="ARBA00023125"/>
    </source>
</evidence>
<dbReference type="SMART" id="SM00421">
    <property type="entry name" value="HTH_LUXR"/>
    <property type="match status" value="1"/>
</dbReference>
<dbReference type="Gene3D" id="1.10.10.10">
    <property type="entry name" value="Winged helix-like DNA-binding domain superfamily/Winged helix DNA-binding domain"/>
    <property type="match status" value="1"/>
</dbReference>
<reference evidence="8" key="1">
    <citation type="journal article" date="2019" name="Int. J. Syst. Evol. Microbiol.">
        <title>The Global Catalogue of Microorganisms (GCM) 10K type strain sequencing project: providing services to taxonomists for standard genome sequencing and annotation.</title>
        <authorList>
            <consortium name="The Broad Institute Genomics Platform"/>
            <consortium name="The Broad Institute Genome Sequencing Center for Infectious Disease"/>
            <person name="Wu L."/>
            <person name="Ma J."/>
        </authorList>
    </citation>
    <scope>NUCLEOTIDE SEQUENCE [LARGE SCALE GENOMIC DNA]</scope>
    <source>
        <strain evidence="8">JCM 3369</strain>
    </source>
</reference>
<evidence type="ECO:0000256" key="5">
    <source>
        <dbReference type="ARBA" id="ARBA00023163"/>
    </source>
</evidence>
<dbReference type="Gene3D" id="1.10.1740.10">
    <property type="match status" value="1"/>
</dbReference>
<dbReference type="CDD" id="cd06171">
    <property type="entry name" value="Sigma70_r4"/>
    <property type="match status" value="1"/>
</dbReference>
<keyword evidence="8" id="KW-1185">Reference proteome</keyword>
<evidence type="ECO:0000313" key="8">
    <source>
        <dbReference type="Proteomes" id="UP001596380"/>
    </source>
</evidence>
<dbReference type="PROSITE" id="PS00622">
    <property type="entry name" value="HTH_LUXR_1"/>
    <property type="match status" value="1"/>
</dbReference>
<keyword evidence="3" id="KW-0731">Sigma factor</keyword>
<dbReference type="InterPro" id="IPR013249">
    <property type="entry name" value="RNA_pol_sigma70_r4_t2"/>
</dbReference>
<dbReference type="NCBIfam" id="TIGR02937">
    <property type="entry name" value="sigma70-ECF"/>
    <property type="match status" value="1"/>
</dbReference>
<dbReference type="RefSeq" id="WP_160821519.1">
    <property type="nucleotide sequence ID" value="NZ_JBHSXE010000001.1"/>
</dbReference>
<keyword evidence="2" id="KW-0805">Transcription regulation</keyword>
<keyword evidence="4" id="KW-0238">DNA-binding</keyword>
<evidence type="ECO:0000313" key="7">
    <source>
        <dbReference type="EMBL" id="MFC6879533.1"/>
    </source>
</evidence>
<evidence type="ECO:0000256" key="3">
    <source>
        <dbReference type="ARBA" id="ARBA00023082"/>
    </source>
</evidence>